<organism evidence="5 6">
    <name type="scientific">Metabacillus malikii</name>
    <dbReference type="NCBI Taxonomy" id="1504265"/>
    <lineage>
        <taxon>Bacteria</taxon>
        <taxon>Bacillati</taxon>
        <taxon>Bacillota</taxon>
        <taxon>Bacilli</taxon>
        <taxon>Bacillales</taxon>
        <taxon>Bacillaceae</taxon>
        <taxon>Metabacillus</taxon>
    </lineage>
</organism>
<dbReference type="InterPro" id="IPR011256">
    <property type="entry name" value="Reg_factor_effector_dom_sf"/>
</dbReference>
<comment type="caution">
    <text evidence="5">The sequence shown here is derived from an EMBL/GenBank/DDBJ whole genome shotgun (WGS) entry which is preliminary data.</text>
</comment>
<dbReference type="SUPFAM" id="SSF46689">
    <property type="entry name" value="Homeodomain-like"/>
    <property type="match status" value="2"/>
</dbReference>
<dbReference type="PROSITE" id="PS01124">
    <property type="entry name" value="HTH_ARAC_FAMILY_2"/>
    <property type="match status" value="1"/>
</dbReference>
<feature type="domain" description="HTH araC/xylS-type" evidence="4">
    <location>
        <begin position="8"/>
        <end position="106"/>
    </location>
</feature>
<dbReference type="SUPFAM" id="SSF55136">
    <property type="entry name" value="Probable bacterial effector-binding domain"/>
    <property type="match status" value="1"/>
</dbReference>
<evidence type="ECO:0000313" key="6">
    <source>
        <dbReference type="Proteomes" id="UP001234495"/>
    </source>
</evidence>
<gene>
    <name evidence="5" type="ORF">J2S19_004018</name>
</gene>
<keyword evidence="2" id="KW-0238">DNA-binding</keyword>
<dbReference type="Gene3D" id="3.20.80.10">
    <property type="entry name" value="Regulatory factor, effector binding domain"/>
    <property type="match status" value="1"/>
</dbReference>
<dbReference type="InterPro" id="IPR009057">
    <property type="entry name" value="Homeodomain-like_sf"/>
</dbReference>
<evidence type="ECO:0000313" key="5">
    <source>
        <dbReference type="EMBL" id="MDQ0232696.1"/>
    </source>
</evidence>
<dbReference type="PANTHER" id="PTHR47504:SF5">
    <property type="entry name" value="RIGHT ORIGIN-BINDING PROTEIN"/>
    <property type="match status" value="1"/>
</dbReference>
<name>A0ABT9ZK79_9BACI</name>
<dbReference type="SMART" id="SM00871">
    <property type="entry name" value="AraC_E_bind"/>
    <property type="match status" value="1"/>
</dbReference>
<dbReference type="EMBL" id="JAUSUD010000023">
    <property type="protein sequence ID" value="MDQ0232696.1"/>
    <property type="molecule type" value="Genomic_DNA"/>
</dbReference>
<sequence length="289" mass="33018">MAWVESIQKAIEYMEKNLTDEITIESIAKQANVSPFHFQRTFAVLTEITVGDYIRRRRLTLAGEELLTTDAKIIDIAYKYGYDTPEAFSKAFRRQHNVTPSEVRKNKGKLQSYNRLIIQVILKGAEPMKYSIVEKDAFQIVGVKREFSRVAEEENVVGIPELWEEVNQNGISDLLFQLNDGIVKGVLGVCGETSEEQKSANVFEYWVATSYSGEVPEGMLSIEIPSSKWAVFEVIGPMPAAMQNTWKRIFSEWFPSTGYEHAGTPEFELYTDEDPNHPELYSEIWIPIK</sequence>
<evidence type="ECO:0000259" key="4">
    <source>
        <dbReference type="PROSITE" id="PS01124"/>
    </source>
</evidence>
<dbReference type="PRINTS" id="PR00032">
    <property type="entry name" value="HTHARAC"/>
</dbReference>
<dbReference type="InterPro" id="IPR050959">
    <property type="entry name" value="MarA-like"/>
</dbReference>
<dbReference type="InterPro" id="IPR018060">
    <property type="entry name" value="HTH_AraC"/>
</dbReference>
<reference evidence="5 6" key="1">
    <citation type="submission" date="2023-07" db="EMBL/GenBank/DDBJ databases">
        <title>Genomic Encyclopedia of Type Strains, Phase IV (KMG-IV): sequencing the most valuable type-strain genomes for metagenomic binning, comparative biology and taxonomic classification.</title>
        <authorList>
            <person name="Goeker M."/>
        </authorList>
    </citation>
    <scope>NUCLEOTIDE SEQUENCE [LARGE SCALE GENOMIC DNA]</scope>
    <source>
        <strain evidence="5 6">DSM 29005</strain>
    </source>
</reference>
<dbReference type="Pfam" id="PF12833">
    <property type="entry name" value="HTH_18"/>
    <property type="match status" value="1"/>
</dbReference>
<dbReference type="Pfam" id="PF14526">
    <property type="entry name" value="Cass2"/>
    <property type="match status" value="1"/>
</dbReference>
<dbReference type="InterPro" id="IPR029441">
    <property type="entry name" value="Cass2"/>
</dbReference>
<evidence type="ECO:0000256" key="2">
    <source>
        <dbReference type="ARBA" id="ARBA00023125"/>
    </source>
</evidence>
<accession>A0ABT9ZK79</accession>
<evidence type="ECO:0000256" key="3">
    <source>
        <dbReference type="ARBA" id="ARBA00023163"/>
    </source>
</evidence>
<proteinExistence type="predicted"/>
<dbReference type="PANTHER" id="PTHR47504">
    <property type="entry name" value="RIGHT ORIGIN-BINDING PROTEIN"/>
    <property type="match status" value="1"/>
</dbReference>
<keyword evidence="6" id="KW-1185">Reference proteome</keyword>
<evidence type="ECO:0000256" key="1">
    <source>
        <dbReference type="ARBA" id="ARBA00023015"/>
    </source>
</evidence>
<dbReference type="Proteomes" id="UP001234495">
    <property type="component" value="Unassembled WGS sequence"/>
</dbReference>
<dbReference type="InterPro" id="IPR020449">
    <property type="entry name" value="Tscrpt_reg_AraC-type_HTH"/>
</dbReference>
<dbReference type="InterPro" id="IPR010499">
    <property type="entry name" value="AraC_E-bd"/>
</dbReference>
<protein>
    <submittedName>
        <fullName evidence="5">AraC family transcriptional regulator</fullName>
    </submittedName>
</protein>
<dbReference type="SMART" id="SM00342">
    <property type="entry name" value="HTH_ARAC"/>
    <property type="match status" value="1"/>
</dbReference>
<dbReference type="Gene3D" id="1.10.10.60">
    <property type="entry name" value="Homeodomain-like"/>
    <property type="match status" value="2"/>
</dbReference>
<keyword evidence="1" id="KW-0805">Transcription regulation</keyword>
<dbReference type="RefSeq" id="WP_307344944.1">
    <property type="nucleotide sequence ID" value="NZ_JAUSUD010000023.1"/>
</dbReference>
<keyword evidence="3" id="KW-0804">Transcription</keyword>